<feature type="transmembrane region" description="Helical" evidence="10">
    <location>
        <begin position="242"/>
        <end position="259"/>
    </location>
</feature>
<dbReference type="InterPro" id="IPR005599">
    <property type="entry name" value="GPI_mannosylTrfase"/>
</dbReference>
<dbReference type="RefSeq" id="WP_193427927.1">
    <property type="nucleotide sequence ID" value="NZ_JAAIYO010000006.1"/>
</dbReference>
<accession>A0ABR9PS16</accession>
<evidence type="ECO:0000256" key="9">
    <source>
        <dbReference type="SAM" id="MobiDB-lite"/>
    </source>
</evidence>
<dbReference type="Pfam" id="PF03901">
    <property type="entry name" value="Glyco_transf_22"/>
    <property type="match status" value="1"/>
</dbReference>
<feature type="region of interest" description="Disordered" evidence="9">
    <location>
        <begin position="1"/>
        <end position="29"/>
    </location>
</feature>
<feature type="transmembrane region" description="Helical" evidence="10">
    <location>
        <begin position="345"/>
        <end position="365"/>
    </location>
</feature>
<dbReference type="EMBL" id="JAAIYO010000006">
    <property type="protein sequence ID" value="MBE4750724.1"/>
    <property type="molecule type" value="Genomic_DNA"/>
</dbReference>
<keyword evidence="3" id="KW-0328">Glycosyltransferase</keyword>
<keyword evidence="7 10" id="KW-1133">Transmembrane helix</keyword>
<comment type="caution">
    <text evidence="11">The sequence shown here is derived from an EMBL/GenBank/DDBJ whole genome shotgun (WGS) entry which is preliminary data.</text>
</comment>
<comment type="subcellular location">
    <subcellularLocation>
        <location evidence="1">Endomembrane system</location>
        <topology evidence="1">Multi-pass membrane protein</topology>
    </subcellularLocation>
    <subcellularLocation>
        <location evidence="2">Endoplasmic reticulum membrane</location>
    </subcellularLocation>
</comment>
<evidence type="ECO:0000256" key="7">
    <source>
        <dbReference type="ARBA" id="ARBA00022989"/>
    </source>
</evidence>
<feature type="transmembrane region" description="Helical" evidence="10">
    <location>
        <begin position="306"/>
        <end position="333"/>
    </location>
</feature>
<keyword evidence="12" id="KW-1185">Reference proteome</keyword>
<evidence type="ECO:0000256" key="2">
    <source>
        <dbReference type="ARBA" id="ARBA00004586"/>
    </source>
</evidence>
<feature type="transmembrane region" description="Helical" evidence="10">
    <location>
        <begin position="125"/>
        <end position="145"/>
    </location>
</feature>
<sequence>MDITHRPPEVNPAVPPVPAAPPTAPVPPPAAPVEALAERRLGGVLLGVVLVLGAAFRLYWALHDDGIYWPDEVYQSLEPAHRLVYGYGLVAWEFVEGARNWALPGLVAGVLGLGRLVGLNEPAGYLGLVKGFFALVGTATAWATWRLARAAGASSLGASAGAALFALASVPLYFAPRAMSENASVLPVALGLALALAPGASRRAVVAGASLLGLAVLLRLQNGIFCVGLLGVLAARRQWRDAGVALAVLAGWALAFGLLDRLTWGRWFHSAIVYLDFNVVQGKAAQWGTEDFDYYPRILRRAMPGVSMLVGVLALVALPRAWGLAALAAGFVLLHAHQPHKELRFLVPVLPLFAALAGVGLDSLLGVLRGFPARATATVAVVGGALVSGAGAGALTFGEVGQYERVRPKDSAWDDQGSVNRLLEAAGRQDDVCGLKVEAVHLAWTGGYSYFHRKVPLYPHNGPSRGTRQFSHVITRPDLGGAGVTVARDGPLALVKLPVGDCVPDPGYSWRLP</sequence>
<feature type="transmembrane region" description="Helical" evidence="10">
    <location>
        <begin position="101"/>
        <end position="118"/>
    </location>
</feature>
<keyword evidence="4" id="KW-0808">Transferase</keyword>
<name>A0ABR9PS16_9BACT</name>
<gene>
    <name evidence="11" type="ORF">G4177_21370</name>
</gene>
<evidence type="ECO:0000313" key="11">
    <source>
        <dbReference type="EMBL" id="MBE4750724.1"/>
    </source>
</evidence>
<reference evidence="11 12" key="1">
    <citation type="submission" date="2020-02" db="EMBL/GenBank/DDBJ databases">
        <authorList>
            <person name="Babadi Z.K."/>
            <person name="Risdian C."/>
            <person name="Ebrahimipour G.H."/>
            <person name="Wink J."/>
        </authorList>
    </citation>
    <scope>NUCLEOTIDE SEQUENCE [LARGE SCALE GENOMIC DNA]</scope>
    <source>
        <strain evidence="11 12">ZKHCc1 1396</strain>
    </source>
</reference>
<keyword evidence="8 10" id="KW-0472">Membrane</keyword>
<dbReference type="PANTHER" id="PTHR22760">
    <property type="entry name" value="GLYCOSYLTRANSFERASE"/>
    <property type="match status" value="1"/>
</dbReference>
<keyword evidence="6" id="KW-0256">Endoplasmic reticulum</keyword>
<protein>
    <recommendedName>
        <fullName evidence="13">Mannosyltransferase</fullName>
    </recommendedName>
</protein>
<evidence type="ECO:0000313" key="12">
    <source>
        <dbReference type="Proteomes" id="UP001516472"/>
    </source>
</evidence>
<feature type="compositionally biased region" description="Pro residues" evidence="9">
    <location>
        <begin position="9"/>
        <end position="29"/>
    </location>
</feature>
<feature type="transmembrane region" description="Helical" evidence="10">
    <location>
        <begin position="151"/>
        <end position="175"/>
    </location>
</feature>
<evidence type="ECO:0000256" key="1">
    <source>
        <dbReference type="ARBA" id="ARBA00004127"/>
    </source>
</evidence>
<evidence type="ECO:0000256" key="5">
    <source>
        <dbReference type="ARBA" id="ARBA00022692"/>
    </source>
</evidence>
<keyword evidence="5 10" id="KW-0812">Transmembrane</keyword>
<feature type="transmembrane region" description="Helical" evidence="10">
    <location>
        <begin position="182"/>
        <end position="200"/>
    </location>
</feature>
<evidence type="ECO:0000256" key="4">
    <source>
        <dbReference type="ARBA" id="ARBA00022679"/>
    </source>
</evidence>
<evidence type="ECO:0008006" key="13">
    <source>
        <dbReference type="Google" id="ProtNLM"/>
    </source>
</evidence>
<proteinExistence type="predicted"/>
<evidence type="ECO:0000256" key="8">
    <source>
        <dbReference type="ARBA" id="ARBA00023136"/>
    </source>
</evidence>
<evidence type="ECO:0000256" key="6">
    <source>
        <dbReference type="ARBA" id="ARBA00022824"/>
    </source>
</evidence>
<feature type="transmembrane region" description="Helical" evidence="10">
    <location>
        <begin position="377"/>
        <end position="397"/>
    </location>
</feature>
<evidence type="ECO:0000256" key="10">
    <source>
        <dbReference type="SAM" id="Phobius"/>
    </source>
</evidence>
<feature type="transmembrane region" description="Helical" evidence="10">
    <location>
        <begin position="212"/>
        <end position="235"/>
    </location>
</feature>
<evidence type="ECO:0000256" key="3">
    <source>
        <dbReference type="ARBA" id="ARBA00022676"/>
    </source>
</evidence>
<organism evidence="11 12">
    <name type="scientific">Corallococcus soli</name>
    <dbReference type="NCBI Taxonomy" id="2710757"/>
    <lineage>
        <taxon>Bacteria</taxon>
        <taxon>Pseudomonadati</taxon>
        <taxon>Myxococcota</taxon>
        <taxon>Myxococcia</taxon>
        <taxon>Myxococcales</taxon>
        <taxon>Cystobacterineae</taxon>
        <taxon>Myxococcaceae</taxon>
        <taxon>Corallococcus</taxon>
    </lineage>
</organism>
<feature type="transmembrane region" description="Helical" evidence="10">
    <location>
        <begin position="41"/>
        <end position="60"/>
    </location>
</feature>
<dbReference type="Proteomes" id="UP001516472">
    <property type="component" value="Unassembled WGS sequence"/>
</dbReference>